<dbReference type="SUPFAM" id="SSF102114">
    <property type="entry name" value="Radical SAM enzymes"/>
    <property type="match status" value="1"/>
</dbReference>
<evidence type="ECO:0000256" key="4">
    <source>
        <dbReference type="ARBA" id="ARBA00022679"/>
    </source>
</evidence>
<dbReference type="SFLD" id="SFLDS00029">
    <property type="entry name" value="Radical_SAM"/>
    <property type="match status" value="1"/>
</dbReference>
<evidence type="ECO:0000256" key="5">
    <source>
        <dbReference type="ARBA" id="ARBA00022691"/>
    </source>
</evidence>
<dbReference type="PANTHER" id="PTHR43020">
    <property type="entry name" value="CDK5 REGULATORY SUBUNIT-ASSOCIATED PROTEIN 1"/>
    <property type="match status" value="1"/>
</dbReference>
<dbReference type="PROSITE" id="PS01278">
    <property type="entry name" value="MTTASE_RADICAL"/>
    <property type="match status" value="1"/>
</dbReference>
<dbReference type="STRING" id="52694.ACWI_27610"/>
<keyword evidence="19" id="KW-1185">Reference proteome</keyword>
<keyword evidence="2 11" id="KW-0004">4Fe-4S</keyword>
<evidence type="ECO:0000259" key="14">
    <source>
        <dbReference type="PROSITE" id="PS51449"/>
    </source>
</evidence>
<dbReference type="EMBL" id="CP087994">
    <property type="protein sequence ID" value="UYO64283.1"/>
    <property type="molecule type" value="Genomic_DNA"/>
</dbReference>
<dbReference type="InterPro" id="IPR007197">
    <property type="entry name" value="rSAM"/>
</dbReference>
<protein>
    <recommendedName>
        <fullName evidence="10 11">tRNA-2-methylthio-N(6)-dimethylallyladenosine synthase</fullName>
        <ecNumber evidence="10 11">2.8.4.3</ecNumber>
    </recommendedName>
    <alternativeName>
        <fullName evidence="11">(Dimethylallyl)adenosine tRNA methylthiotransferase MiaB</fullName>
    </alternativeName>
    <alternativeName>
        <fullName evidence="11">tRNA-i(6)A37 methylthiotransferase</fullName>
    </alternativeName>
</protein>
<evidence type="ECO:0000313" key="16">
    <source>
        <dbReference type="EMBL" id="OFV69623.1"/>
    </source>
</evidence>
<evidence type="ECO:0000256" key="6">
    <source>
        <dbReference type="ARBA" id="ARBA00022694"/>
    </source>
</evidence>
<dbReference type="Proteomes" id="UP000176244">
    <property type="component" value="Unassembled WGS sequence"/>
</dbReference>
<dbReference type="PANTHER" id="PTHR43020:SF2">
    <property type="entry name" value="MITOCHONDRIAL TRNA METHYLTHIOTRANSFERASE CDK5RAP1"/>
    <property type="match status" value="1"/>
</dbReference>
<comment type="catalytic activity">
    <reaction evidence="11">
        <text>N(6)-dimethylallyladenosine(37) in tRNA + (sulfur carrier)-SH + AH2 + 2 S-adenosyl-L-methionine = 2-methylsulfanyl-N(6)-dimethylallyladenosine(37) in tRNA + (sulfur carrier)-H + 5'-deoxyadenosine + L-methionine + A + S-adenosyl-L-homocysteine + 2 H(+)</text>
        <dbReference type="Rhea" id="RHEA:37067"/>
        <dbReference type="Rhea" id="RHEA-COMP:10375"/>
        <dbReference type="Rhea" id="RHEA-COMP:10376"/>
        <dbReference type="Rhea" id="RHEA-COMP:14737"/>
        <dbReference type="Rhea" id="RHEA-COMP:14739"/>
        <dbReference type="ChEBI" id="CHEBI:13193"/>
        <dbReference type="ChEBI" id="CHEBI:15378"/>
        <dbReference type="ChEBI" id="CHEBI:17319"/>
        <dbReference type="ChEBI" id="CHEBI:17499"/>
        <dbReference type="ChEBI" id="CHEBI:29917"/>
        <dbReference type="ChEBI" id="CHEBI:57844"/>
        <dbReference type="ChEBI" id="CHEBI:57856"/>
        <dbReference type="ChEBI" id="CHEBI:59789"/>
        <dbReference type="ChEBI" id="CHEBI:64428"/>
        <dbReference type="ChEBI" id="CHEBI:74415"/>
        <dbReference type="ChEBI" id="CHEBI:74417"/>
        <dbReference type="EC" id="2.8.4.3"/>
    </reaction>
</comment>
<comment type="similarity">
    <text evidence="11">Belongs to the methylthiotransferase family. MiaB subfamily.</text>
</comment>
<dbReference type="InterPro" id="IPR005839">
    <property type="entry name" value="Methylthiotransferase"/>
</dbReference>
<evidence type="ECO:0000256" key="3">
    <source>
        <dbReference type="ARBA" id="ARBA00022490"/>
    </source>
</evidence>
<feature type="domain" description="Radical SAM core" evidence="15">
    <location>
        <begin position="157"/>
        <end position="387"/>
    </location>
</feature>
<feature type="domain" description="MTTase N-terminal" evidence="14">
    <location>
        <begin position="16"/>
        <end position="134"/>
    </location>
</feature>
<dbReference type="OrthoDB" id="9805215at2"/>
<dbReference type="InterPro" id="IPR013848">
    <property type="entry name" value="Methylthiotransferase_N"/>
</dbReference>
<dbReference type="Pfam" id="PF00919">
    <property type="entry name" value="UPF0004"/>
    <property type="match status" value="1"/>
</dbReference>
<dbReference type="SFLD" id="SFLDF00273">
    <property type="entry name" value="(dimethylallyl)adenosine_tRNA"/>
    <property type="match status" value="1"/>
</dbReference>
<dbReference type="Pfam" id="PF04055">
    <property type="entry name" value="Radical_SAM"/>
    <property type="match status" value="1"/>
</dbReference>
<comment type="function">
    <text evidence="1 11">Catalyzes the methylthiolation of N6-(dimethylallyl)adenosine (i(6)A), leading to the formation of 2-methylthio-N6-(dimethylallyl)adenosine (ms(2)i(6)A) at position 37 in tRNAs that read codons beginning with uridine.</text>
</comment>
<feature type="domain" description="TRAM" evidence="13">
    <location>
        <begin position="390"/>
        <end position="453"/>
    </location>
</feature>
<dbReference type="PROSITE" id="PS51449">
    <property type="entry name" value="MTTASE_N"/>
    <property type="match status" value="1"/>
</dbReference>
<comment type="subunit">
    <text evidence="11">Monomer.</text>
</comment>
<dbReference type="GO" id="GO:0046872">
    <property type="term" value="F:metal ion binding"/>
    <property type="evidence" value="ECO:0007669"/>
    <property type="project" value="UniProtKB-KW"/>
</dbReference>
<evidence type="ECO:0000256" key="12">
    <source>
        <dbReference type="SAM" id="MobiDB-lite"/>
    </source>
</evidence>
<evidence type="ECO:0000313" key="17">
    <source>
        <dbReference type="EMBL" id="UYO64283.1"/>
    </source>
</evidence>
<evidence type="ECO:0000256" key="7">
    <source>
        <dbReference type="ARBA" id="ARBA00022723"/>
    </source>
</evidence>
<dbReference type="EC" id="2.8.4.3" evidence="10 11"/>
<dbReference type="InterPro" id="IPR002792">
    <property type="entry name" value="TRAM_dom"/>
</dbReference>
<dbReference type="InterPro" id="IPR023404">
    <property type="entry name" value="rSAM_horseshoe"/>
</dbReference>
<feature type="binding site" evidence="11">
    <location>
        <position position="175"/>
    </location>
    <ligand>
        <name>[4Fe-4S] cluster</name>
        <dbReference type="ChEBI" id="CHEBI:49883"/>
        <label>2</label>
        <note>4Fe-4S-S-AdoMet</note>
    </ligand>
</feature>
<feature type="binding site" evidence="11">
    <location>
        <position position="178"/>
    </location>
    <ligand>
        <name>[4Fe-4S] cluster</name>
        <dbReference type="ChEBI" id="CHEBI:49883"/>
        <label>2</label>
        <note>4Fe-4S-S-AdoMet</note>
    </ligand>
</feature>
<keyword evidence="8 11" id="KW-0408">Iron</keyword>
<reference evidence="17" key="2">
    <citation type="submission" date="2021-11" db="EMBL/GenBank/DDBJ databases">
        <title>Isoprene-degrading acetogen.</title>
        <authorList>
            <person name="Yang Y."/>
            <person name="Jin H."/>
            <person name="Yan J."/>
        </authorList>
    </citation>
    <scope>NUCLEOTIDE SEQUENCE</scope>
    <source>
        <strain evidence="17">Berkeley</strain>
    </source>
</reference>
<dbReference type="PROSITE" id="PS50926">
    <property type="entry name" value="TRAM"/>
    <property type="match status" value="1"/>
</dbReference>
<dbReference type="AlphaFoldDB" id="A0A1F2PED8"/>
<dbReference type="GO" id="GO:0035597">
    <property type="term" value="F:tRNA-2-methylthio-N(6)-dimethylallyladenosine(37) synthase activity"/>
    <property type="evidence" value="ECO:0007669"/>
    <property type="project" value="UniProtKB-EC"/>
</dbReference>
<feature type="region of interest" description="Disordered" evidence="12">
    <location>
        <begin position="446"/>
        <end position="472"/>
    </location>
</feature>
<evidence type="ECO:0000313" key="19">
    <source>
        <dbReference type="Proteomes" id="UP001163550"/>
    </source>
</evidence>
<keyword evidence="7 11" id="KW-0479">Metal-binding</keyword>
<gene>
    <name evidence="16" type="primary">miaB_2</name>
    <name evidence="11 17" type="synonym">miaB</name>
    <name evidence="16" type="ORF">ACWI_27610</name>
    <name evidence="17" type="ORF">LNN31_07650</name>
</gene>
<comment type="cofactor">
    <cofactor evidence="11">
        <name>[4Fe-4S] cluster</name>
        <dbReference type="ChEBI" id="CHEBI:49883"/>
    </cofactor>
    <text evidence="11">Binds 2 [4Fe-4S] clusters. One cluster is coordinated with 3 cysteines and an exchangeable S-adenosyl-L-methionine.</text>
</comment>
<dbReference type="NCBIfam" id="TIGR00089">
    <property type="entry name" value="MiaB/RimO family radical SAM methylthiotransferase"/>
    <property type="match status" value="1"/>
</dbReference>
<dbReference type="InterPro" id="IPR020612">
    <property type="entry name" value="Methylthiotransferase_CS"/>
</dbReference>
<evidence type="ECO:0000256" key="8">
    <source>
        <dbReference type="ARBA" id="ARBA00023004"/>
    </source>
</evidence>
<dbReference type="SMART" id="SM00729">
    <property type="entry name" value="Elp3"/>
    <property type="match status" value="1"/>
</dbReference>
<dbReference type="HAMAP" id="MF_01864">
    <property type="entry name" value="tRNA_metthiotr_MiaB"/>
    <property type="match status" value="1"/>
</dbReference>
<dbReference type="InterPro" id="IPR006463">
    <property type="entry name" value="MiaB_methiolase"/>
</dbReference>
<dbReference type="Gene3D" id="3.80.30.20">
    <property type="entry name" value="tm_1862 like domain"/>
    <property type="match status" value="1"/>
</dbReference>
<dbReference type="InterPro" id="IPR006638">
    <property type="entry name" value="Elp3/MiaA/NifB-like_rSAM"/>
</dbReference>
<dbReference type="Proteomes" id="UP001163550">
    <property type="component" value="Chromosome"/>
</dbReference>
<dbReference type="GO" id="GO:0051539">
    <property type="term" value="F:4 iron, 4 sulfur cluster binding"/>
    <property type="evidence" value="ECO:0007669"/>
    <property type="project" value="UniProtKB-UniRule"/>
</dbReference>
<feature type="binding site" evidence="11">
    <location>
        <position position="61"/>
    </location>
    <ligand>
        <name>[4Fe-4S] cluster</name>
        <dbReference type="ChEBI" id="CHEBI:49883"/>
        <label>1</label>
    </ligand>
</feature>
<keyword evidence="4 11" id="KW-0808">Transferase</keyword>
<sequence>MSKKKPAQRILNNASRSFRIFTFGCQMNENDSEKISGMLKALGYVEEMDVNKAGLVILNTCSVRENADERVFGNIGAYKTVKKNNPDLILAVCGCMMQQPEIVNQIVTKYPQVDLVFGTHNFHQLPQMLNNYMVNGKRLVEVWEDSDTIIEDLPVDRKYPFKGFVTIMNGCNNFCTYCIVPYTRGREVSRQPERIFSEVAALVADGCVEVTLLGQNVNSYGNDLGDEVNFANLLRQLNTIEKLKRIRFMTSHPKDLTDAVIDAIAECDKVCNYIHLPIQSGSSRVLKAMNRKYTQDDILNRVDAIRKKIPGVAITTDLIVGFPGETEEDFLETLKVIELCHFDSAFTFLYSIRTGTPAATMADQIPDSVKHERINRCLEVLHRISHDINQTYQNQVVEVLVEETSRNNPERLTGRTRTGKVVNFPGEPGDIGKQLMVKITQAKTFSLDGEKIPQEDTDGAAHSNDDPIPANS</sequence>
<dbReference type="Pfam" id="PF01938">
    <property type="entry name" value="TRAM"/>
    <property type="match status" value="1"/>
</dbReference>
<dbReference type="PROSITE" id="PS51918">
    <property type="entry name" value="RADICAL_SAM"/>
    <property type="match status" value="1"/>
</dbReference>
<dbReference type="InterPro" id="IPR038135">
    <property type="entry name" value="Methylthiotransferase_N_sf"/>
</dbReference>
<proteinExistence type="inferred from homology"/>
<keyword evidence="3 11" id="KW-0963">Cytoplasm</keyword>
<dbReference type="CDD" id="cd01335">
    <property type="entry name" value="Radical_SAM"/>
    <property type="match status" value="1"/>
</dbReference>
<reference evidence="16 18" key="1">
    <citation type="submission" date="2015-09" db="EMBL/GenBank/DDBJ databases">
        <title>Genome sequence of Acetobacterium wieringae DSM 1911.</title>
        <authorList>
            <person name="Poehlein A."/>
            <person name="Bengelsdorf F.R."/>
            <person name="Schiel-Bengelsdorf B."/>
            <person name="Duerre P."/>
            <person name="Daniel R."/>
        </authorList>
    </citation>
    <scope>NUCLEOTIDE SEQUENCE [LARGE SCALE GENOMIC DNA]</scope>
    <source>
        <strain evidence="16 18">DSM 1911</strain>
    </source>
</reference>
<feature type="binding site" evidence="11">
    <location>
        <position position="171"/>
    </location>
    <ligand>
        <name>[4Fe-4S] cluster</name>
        <dbReference type="ChEBI" id="CHEBI:49883"/>
        <label>2</label>
        <note>4Fe-4S-S-AdoMet</note>
    </ligand>
</feature>
<dbReference type="SFLD" id="SFLDG01061">
    <property type="entry name" value="methylthiotransferase"/>
    <property type="match status" value="1"/>
</dbReference>
<dbReference type="Gene3D" id="3.40.50.12160">
    <property type="entry name" value="Methylthiotransferase, N-terminal domain"/>
    <property type="match status" value="1"/>
</dbReference>
<feature type="binding site" evidence="11">
    <location>
        <position position="95"/>
    </location>
    <ligand>
        <name>[4Fe-4S] cluster</name>
        <dbReference type="ChEBI" id="CHEBI:49883"/>
        <label>1</label>
    </ligand>
</feature>
<dbReference type="InterPro" id="IPR058240">
    <property type="entry name" value="rSAM_sf"/>
</dbReference>
<dbReference type="EMBL" id="LKEU01000037">
    <property type="protein sequence ID" value="OFV69623.1"/>
    <property type="molecule type" value="Genomic_DNA"/>
</dbReference>
<dbReference type="GO" id="GO:0005829">
    <property type="term" value="C:cytosol"/>
    <property type="evidence" value="ECO:0007669"/>
    <property type="project" value="TreeGrafter"/>
</dbReference>
<name>A0A1F2PED8_9FIRM</name>
<evidence type="ECO:0000259" key="15">
    <source>
        <dbReference type="PROSITE" id="PS51918"/>
    </source>
</evidence>
<evidence type="ECO:0000256" key="11">
    <source>
        <dbReference type="HAMAP-Rule" id="MF_01864"/>
    </source>
</evidence>
<dbReference type="FunFam" id="3.40.50.12160:FF:000006">
    <property type="entry name" value="tRNA-2-methylthio-N(6)-dimethylallyladenosine synthase"/>
    <property type="match status" value="1"/>
</dbReference>
<comment type="subcellular location">
    <subcellularLocation>
        <location evidence="11">Cytoplasm</location>
    </subcellularLocation>
</comment>
<accession>A0A1F2PED8</accession>
<keyword evidence="5 11" id="KW-0949">S-adenosyl-L-methionine</keyword>
<dbReference type="FunFam" id="3.80.30.20:FF:000001">
    <property type="entry name" value="tRNA-2-methylthio-N(6)-dimethylallyladenosine synthase 2"/>
    <property type="match status" value="1"/>
</dbReference>
<dbReference type="SFLD" id="SFLDG01082">
    <property type="entry name" value="B12-binding_domain_containing"/>
    <property type="match status" value="1"/>
</dbReference>
<evidence type="ECO:0000256" key="2">
    <source>
        <dbReference type="ARBA" id="ARBA00022485"/>
    </source>
</evidence>
<dbReference type="RefSeq" id="WP_070372030.1">
    <property type="nucleotide sequence ID" value="NZ_CABIIK010000011.1"/>
</dbReference>
<organism evidence="16 18">
    <name type="scientific">Acetobacterium wieringae</name>
    <dbReference type="NCBI Taxonomy" id="52694"/>
    <lineage>
        <taxon>Bacteria</taxon>
        <taxon>Bacillati</taxon>
        <taxon>Bacillota</taxon>
        <taxon>Clostridia</taxon>
        <taxon>Eubacteriales</taxon>
        <taxon>Eubacteriaceae</taxon>
        <taxon>Acetobacterium</taxon>
    </lineage>
</organism>
<dbReference type="NCBIfam" id="TIGR01574">
    <property type="entry name" value="miaB-methiolase"/>
    <property type="match status" value="1"/>
</dbReference>
<keyword evidence="9 11" id="KW-0411">Iron-sulfur</keyword>
<evidence type="ECO:0000259" key="13">
    <source>
        <dbReference type="PROSITE" id="PS50926"/>
    </source>
</evidence>
<evidence type="ECO:0000313" key="18">
    <source>
        <dbReference type="Proteomes" id="UP000176244"/>
    </source>
</evidence>
<evidence type="ECO:0000256" key="10">
    <source>
        <dbReference type="ARBA" id="ARBA00033765"/>
    </source>
</evidence>
<evidence type="ECO:0000256" key="1">
    <source>
        <dbReference type="ARBA" id="ARBA00003234"/>
    </source>
</evidence>
<keyword evidence="6 11" id="KW-0819">tRNA processing</keyword>
<feature type="binding site" evidence="11">
    <location>
        <position position="25"/>
    </location>
    <ligand>
        <name>[4Fe-4S] cluster</name>
        <dbReference type="ChEBI" id="CHEBI:49883"/>
        <label>1</label>
    </ligand>
</feature>
<evidence type="ECO:0000256" key="9">
    <source>
        <dbReference type="ARBA" id="ARBA00023014"/>
    </source>
</evidence>